<protein>
    <submittedName>
        <fullName evidence="1">GT2 family glycosyltransferase</fullName>
    </submittedName>
</protein>
<proteinExistence type="predicted"/>
<gene>
    <name evidence="1" type="ORF">J2X78_004564</name>
</gene>
<keyword evidence="2" id="KW-1185">Reference proteome</keyword>
<reference evidence="1" key="1">
    <citation type="submission" date="2023-07" db="EMBL/GenBank/DDBJ databases">
        <title>Sorghum-associated microbial communities from plants grown in Nebraska, USA.</title>
        <authorList>
            <person name="Schachtman D."/>
        </authorList>
    </citation>
    <scope>NUCLEOTIDE SEQUENCE</scope>
    <source>
        <strain evidence="1">2697</strain>
    </source>
</reference>
<evidence type="ECO:0000313" key="1">
    <source>
        <dbReference type="EMBL" id="MDR6785972.1"/>
    </source>
</evidence>
<comment type="caution">
    <text evidence="1">The sequence shown here is derived from an EMBL/GenBank/DDBJ whole genome shotgun (WGS) entry which is preliminary data.</text>
</comment>
<organism evidence="1 2">
    <name type="scientific">Pedobacter africanus</name>
    <dbReference type="NCBI Taxonomy" id="151894"/>
    <lineage>
        <taxon>Bacteria</taxon>
        <taxon>Pseudomonadati</taxon>
        <taxon>Bacteroidota</taxon>
        <taxon>Sphingobacteriia</taxon>
        <taxon>Sphingobacteriales</taxon>
        <taxon>Sphingobacteriaceae</taxon>
        <taxon>Pedobacter</taxon>
    </lineage>
</organism>
<evidence type="ECO:0000313" key="2">
    <source>
        <dbReference type="Proteomes" id="UP001246858"/>
    </source>
</evidence>
<sequence length="737" mass="84696">MSSKKFTRWVDKKDHKTCLRINQTYYSRREQGLNVCFLKHSLPKLFIKRLFYVFIGLFRFNRSPYKKYFKSPDFRHFIKRLLGLYKFEVSDLLPDKPQLKPLTFKPELNPTVSIIIAVHNHFNYTYNCLNALLIHTSNVKYEIILINDASSDNTSRLIKQIKNITYLENEENLGFLKSCNKAAAHAKGEYLCFLNNDTQVRSNWLYQMLAVFINDKQAGLVGSKLIYPYGLLQEAGSLVDNLGNPANYGKYEDPDLWQFNYLRETDYCSGASILLSKADFELLAGFDEQYAPAYYEDTDLCMAIRHQLNKKVFYQPLSQVVHFEGISSGKIVKKGSIKEYQQINAQKFKNKWAKVLNSFPITRSSVELANKFDHQKTILLIDVILPERDKASGYKRMFELMKIFKSLSFNVMFLPNNGLKTEPYFSELINMKVRVLYPALPHTPSTSLLYEVINLIDIAWISRPELNKIFAPIVKTRAEIIWAYDTVDLHFIREERGLKLQNSISEIEKELINSTMATEIQLSKDADITIAITEPEAEVLITKGAKKVKVIPNIHIPYTGLQKSFSERAGICFIGGFYHQPNIDAVLWLTNEIMPKIWCDHPEMKLTVMGSHPPPEILALQSASINVTGYVEDVTDYFTSSRVFVAPLRYGAGMKGKIGQSLEYSLPVITTDIGAEGMDLQHGHNVLIANTTDEFVKEITSLYYDEVLWNRFHLNSYAAIEKYAPLNVSKQLQEIFN</sequence>
<accession>A0ACC6L3J0</accession>
<name>A0ACC6L3J0_9SPHI</name>
<dbReference type="EMBL" id="JAVDTF010000005">
    <property type="protein sequence ID" value="MDR6785972.1"/>
    <property type="molecule type" value="Genomic_DNA"/>
</dbReference>
<dbReference type="Proteomes" id="UP001246858">
    <property type="component" value="Unassembled WGS sequence"/>
</dbReference>